<comment type="catalytic activity">
    <reaction evidence="6">
        <text>GTP + H2O = GDP + phosphate + H(+)</text>
        <dbReference type="Rhea" id="RHEA:19669"/>
        <dbReference type="ChEBI" id="CHEBI:15377"/>
        <dbReference type="ChEBI" id="CHEBI:15378"/>
        <dbReference type="ChEBI" id="CHEBI:37565"/>
        <dbReference type="ChEBI" id="CHEBI:43474"/>
        <dbReference type="ChEBI" id="CHEBI:58189"/>
    </reaction>
    <physiologicalReaction direction="left-to-right" evidence="6">
        <dbReference type="Rhea" id="RHEA:19670"/>
    </physiologicalReaction>
</comment>
<evidence type="ECO:0000256" key="4">
    <source>
        <dbReference type="ARBA" id="ARBA00034320"/>
    </source>
</evidence>
<dbReference type="InterPro" id="IPR011629">
    <property type="entry name" value="CobW-like_C"/>
</dbReference>
<dbReference type="SUPFAM" id="SSF90002">
    <property type="entry name" value="Hypothetical protein YjiA, C-terminal domain"/>
    <property type="match status" value="1"/>
</dbReference>
<dbReference type="Gene3D" id="3.30.1220.10">
    <property type="entry name" value="CobW-like, C-terminal domain"/>
    <property type="match status" value="1"/>
</dbReference>
<dbReference type="Proteomes" id="UP000666240">
    <property type="component" value="Unassembled WGS sequence"/>
</dbReference>
<dbReference type="SUPFAM" id="SSF52540">
    <property type="entry name" value="P-loop containing nucleoside triphosphate hydrolases"/>
    <property type="match status" value="1"/>
</dbReference>
<feature type="compositionally biased region" description="Basic and acidic residues" evidence="7">
    <location>
        <begin position="235"/>
        <end position="255"/>
    </location>
</feature>
<dbReference type="InterPro" id="IPR003495">
    <property type="entry name" value="CobW/HypB/UreG_nucleotide-bd"/>
</dbReference>
<feature type="region of interest" description="Disordered" evidence="7">
    <location>
        <begin position="225"/>
        <end position="260"/>
    </location>
</feature>
<keyword evidence="2" id="KW-0378">Hydrolase</keyword>
<gene>
    <name evidence="9" type="ORF">J5Y06_04290</name>
</gene>
<comment type="similarity">
    <text evidence="4">Belongs to the SIMIBI class G3E GTPase family. ZNG1 subfamily.</text>
</comment>
<comment type="function">
    <text evidence="5">Zinc chaperone that directly transfers zinc cofactor to target proteins, thereby activating them. Zinc is transferred from the CXCC motif in the GTPase domain to the zinc binding site in target proteins in a process requiring GTP hydrolysis.</text>
</comment>
<evidence type="ECO:0000256" key="5">
    <source>
        <dbReference type="ARBA" id="ARBA00045658"/>
    </source>
</evidence>
<keyword evidence="3" id="KW-0143">Chaperone</keyword>
<dbReference type="InterPro" id="IPR027417">
    <property type="entry name" value="P-loop_NTPase"/>
</dbReference>
<dbReference type="GO" id="GO:0016787">
    <property type="term" value="F:hydrolase activity"/>
    <property type="evidence" value="ECO:0007669"/>
    <property type="project" value="UniProtKB-KW"/>
</dbReference>
<evidence type="ECO:0000313" key="10">
    <source>
        <dbReference type="Proteomes" id="UP000666240"/>
    </source>
</evidence>
<dbReference type="CDD" id="cd03112">
    <property type="entry name" value="CobW-like"/>
    <property type="match status" value="1"/>
</dbReference>
<protein>
    <submittedName>
        <fullName evidence="9">GTP-binding protein</fullName>
    </submittedName>
</protein>
<dbReference type="Pfam" id="PF02492">
    <property type="entry name" value="cobW"/>
    <property type="match status" value="1"/>
</dbReference>
<evidence type="ECO:0000259" key="8">
    <source>
        <dbReference type="SMART" id="SM00833"/>
    </source>
</evidence>
<sequence>MFPIPVSVLTGFLGSGKTTLLNRLLKEPALADTAVIVNEFGEVSIDHALVENATDGVIELGGGCLCCTVRGELVDTLTDLVERLRDGRLGSLKRIVIETTGLADPAPVLHALMAHPLLVQALRLDGVLTTIDAVHGSSTLDGHPEAVKQAAVADRILLTKTDLVGPEDLVPLRARLAALNPNADILDVSEAADLPALLACGLYDPQTKTADVRRWLGAAAMMDQDDDHHHHHGHEHGEHDHHHHHGDHDDHDHSGIRSFTLTHPHPISSAAVEMFVDLLQASYGERLLRMKGIIELVEDRDHPLVLHGVQTILHPPARLQRWPDGPRGTRMVLITRDIEEDYVRRLFAALTSQPRVDSPDRMALTENPLAIAGLRI</sequence>
<dbReference type="GO" id="GO:0000166">
    <property type="term" value="F:nucleotide binding"/>
    <property type="evidence" value="ECO:0007669"/>
    <property type="project" value="UniProtKB-KW"/>
</dbReference>
<dbReference type="GO" id="GO:0005737">
    <property type="term" value="C:cytoplasm"/>
    <property type="evidence" value="ECO:0007669"/>
    <property type="project" value="TreeGrafter"/>
</dbReference>
<dbReference type="PANTHER" id="PTHR13748:SF62">
    <property type="entry name" value="COBW DOMAIN-CONTAINING PROTEIN"/>
    <property type="match status" value="1"/>
</dbReference>
<accession>A0A8J7R592</accession>
<feature type="domain" description="CobW C-terminal" evidence="8">
    <location>
        <begin position="256"/>
        <end position="351"/>
    </location>
</feature>
<dbReference type="Gene3D" id="3.40.50.300">
    <property type="entry name" value="P-loop containing nucleotide triphosphate hydrolases"/>
    <property type="match status" value="1"/>
</dbReference>
<dbReference type="InterPro" id="IPR036627">
    <property type="entry name" value="CobW-likC_sf"/>
</dbReference>
<dbReference type="EMBL" id="JAGIYY010000001">
    <property type="protein sequence ID" value="MBP0437877.1"/>
    <property type="molecule type" value="Genomic_DNA"/>
</dbReference>
<evidence type="ECO:0000256" key="2">
    <source>
        <dbReference type="ARBA" id="ARBA00022801"/>
    </source>
</evidence>
<dbReference type="PANTHER" id="PTHR13748">
    <property type="entry name" value="COBW-RELATED"/>
    <property type="match status" value="1"/>
</dbReference>
<comment type="caution">
    <text evidence="9">The sequence shown here is derived from an EMBL/GenBank/DDBJ whole genome shotgun (WGS) entry which is preliminary data.</text>
</comment>
<proteinExistence type="inferred from homology"/>
<dbReference type="InterPro" id="IPR051316">
    <property type="entry name" value="Zinc-reg_GTPase_activator"/>
</dbReference>
<evidence type="ECO:0000256" key="6">
    <source>
        <dbReference type="ARBA" id="ARBA00049117"/>
    </source>
</evidence>
<organism evidence="9 10">
    <name type="scientific">Tianweitania sediminis</name>
    <dbReference type="NCBI Taxonomy" id="1502156"/>
    <lineage>
        <taxon>Bacteria</taxon>
        <taxon>Pseudomonadati</taxon>
        <taxon>Pseudomonadota</taxon>
        <taxon>Alphaproteobacteria</taxon>
        <taxon>Hyphomicrobiales</taxon>
        <taxon>Phyllobacteriaceae</taxon>
        <taxon>Tianweitania</taxon>
    </lineage>
</organism>
<evidence type="ECO:0000313" key="9">
    <source>
        <dbReference type="EMBL" id="MBP0437877.1"/>
    </source>
</evidence>
<evidence type="ECO:0000256" key="3">
    <source>
        <dbReference type="ARBA" id="ARBA00023186"/>
    </source>
</evidence>
<dbReference type="AlphaFoldDB" id="A0A8J7R592"/>
<dbReference type="SMART" id="SM00833">
    <property type="entry name" value="CobW_C"/>
    <property type="match status" value="1"/>
</dbReference>
<keyword evidence="10" id="KW-1185">Reference proteome</keyword>
<name>A0A8J7R592_9HYPH</name>
<evidence type="ECO:0000256" key="7">
    <source>
        <dbReference type="SAM" id="MobiDB-lite"/>
    </source>
</evidence>
<reference evidence="9" key="1">
    <citation type="submission" date="2021-03" db="EMBL/GenBank/DDBJ databases">
        <title>Genome sequencing and assembly of Tianweitania sediminis.</title>
        <authorList>
            <person name="Chhetri G."/>
        </authorList>
    </citation>
    <scope>NUCLEOTIDE SEQUENCE</scope>
    <source>
        <strain evidence="9">Z8</strain>
    </source>
</reference>
<evidence type="ECO:0000256" key="1">
    <source>
        <dbReference type="ARBA" id="ARBA00022741"/>
    </source>
</evidence>
<keyword evidence="1" id="KW-0547">Nucleotide-binding</keyword>
<dbReference type="Pfam" id="PF07683">
    <property type="entry name" value="CobW_C"/>
    <property type="match status" value="1"/>
</dbReference>
<dbReference type="RefSeq" id="WP_209333834.1">
    <property type="nucleotide sequence ID" value="NZ_JAGIYY010000001.1"/>
</dbReference>